<feature type="domain" description="BRO1" evidence="30">
    <location>
        <begin position="8"/>
        <end position="394"/>
    </location>
</feature>
<dbReference type="GO" id="GO:0005768">
    <property type="term" value="C:endosome"/>
    <property type="evidence" value="ECO:0007669"/>
    <property type="project" value="UniProtKB-SubCell"/>
</dbReference>
<gene>
    <name evidence="31" type="ORF">ACEWY4_020189</name>
</gene>
<dbReference type="SMART" id="SM00194">
    <property type="entry name" value="PTPc"/>
    <property type="match status" value="1"/>
</dbReference>
<feature type="compositionally biased region" description="Pro residues" evidence="27">
    <location>
        <begin position="1190"/>
        <end position="1206"/>
    </location>
</feature>
<keyword evidence="15" id="KW-0802">TPR repeat</keyword>
<evidence type="ECO:0000256" key="12">
    <source>
        <dbReference type="ARBA" id="ARBA00022753"/>
    </source>
</evidence>
<dbReference type="PANTHER" id="PTHR23030:SF30">
    <property type="entry name" value="TYROSINE-PROTEIN PHOSPHATASE NON-RECEPTOR TYPE 23"/>
    <property type="match status" value="1"/>
</dbReference>
<keyword evidence="21" id="KW-0539">Nucleus</keyword>
<feature type="compositionally biased region" description="Low complexity" evidence="27">
    <location>
        <begin position="1876"/>
        <end position="1885"/>
    </location>
</feature>
<keyword evidence="17" id="KW-0653">Protein transport</keyword>
<feature type="compositionally biased region" description="Pro residues" evidence="27">
    <location>
        <begin position="1370"/>
        <end position="1384"/>
    </location>
</feature>
<evidence type="ECO:0000259" key="28">
    <source>
        <dbReference type="PROSITE" id="PS50055"/>
    </source>
</evidence>
<dbReference type="FunFam" id="3.90.190.10:FF:000061">
    <property type="entry name" value="tyrosine-protein phosphatase non-receptor type 23 isoform X1"/>
    <property type="match status" value="1"/>
</dbReference>
<evidence type="ECO:0000313" key="32">
    <source>
        <dbReference type="Proteomes" id="UP001591681"/>
    </source>
</evidence>
<sequence length="2012" mass="219580">MEAVPRMPMIWLDLKEAGEFQFGTSVKQFILKNYGEDPDNYNEQLKKLLQLRQSAVNVTRDFEGCSTLRKYFGQLHYLQSRVPMGPGQEAAVPVSWTEIFSGKTVTHDDISYEQACILYNLGALHSMLGAMDNRVSEEGMKVSCTHFQCSAGAFSYLRDHFSHNFSVDMSHQILNLNINLMLGQAQECLLEKSMLDNRKSFLVARISAQVVDYYKEACRALDNSETASMLGKIQKDWKKLVQMKIYYFAAVAHLHMGKQAEEQQKYGERVAYLQSSLDKLSEAIKLAKGQPDSVQEALRFTMDVIGGKFNSAKKDNDFIYHETVPSLETLPSVKGAPLVKALPVNPTDPTVTGPDIFSKLVPMAAHEASSLYSEEKAKLLREAMAKIDSKNETLEQFMDSLSLDPDSIDNMDMYSTIPPVVMEKCAALSVRPDTVKSLIQSMQALSGVFTDVEASLREIRDVLDKDEAEERSLQEAAGKQAVPPPPPSLAELRRDLEKYLEYHEKASFTNTELHRAMNLHISHLRLLGGPLDSLREALPRPELSEEDAAALQCIKRILGKVQEMRDQRGSLEKQLRDLIQQDDITTVLVTTERADMKRLFEEQLKKYDQVKLYMDQNLAAQENILKALTEANVQSATARKSLSETEHKWNSTVQTLVASYEAYEDLMKKSQEGKEFYEDLEGKVSKLLEKAKAVCQAREEERQTILERELQKKAPQRPTAPKPLQKKASDIDPNSIEDPELAQLTAAILALGGDLPEELRSMPPEFALAPSALPAVPGSGPSSSVQWPGPYAPPIRFPPNLPPPELLARISRLPTPGFPQSHSLPPGHLPQQLPQFPTPQAPASQPPPAAAYPPRPSQAQAGPPVAPGPAAAPAPAPIPTPAPTLVRPSTTTVDSIQTPIPSYAPTPGQPQAPQAPAPRQQVPVSAGYAPAPQMGPYPQYMQPPGVPQGMPPQQQQHFPHAPAPVSAPGPQAPHFQPVPAQQLGPRPMPGPGLQMPLPPQGQYQQYMPQQRPQPGPPNFPQAPLPGQVPPGMRAGVPPQPHPQGQPQPQPPLQQGYAPVSMIPGSHPAQVPVSGVTQSQIPPHSTHPQVPPASQPMPPASMPYSMHHARQQMPPASQPYMPTVNTQMQHPQHPQMPLPSQQMPMGPHMQMPPGAQQRMPHPGPQLPPTSQPMPPVSHPHMLPVSKQLSPPSLPQMPPGSQQPPHPVHPAQVHAPQPLHPPTFQQTHLPRGPQVQMPPTSMPAQPPMHPNALPPQRHPQAVPQSHPQMTPHMAQQQPMRMPHQPMPPHTGPVGYPGAGYMIRQPGPPIVPQQPQPLTPQPMAPQPLAPQQMPQPPPASFAPAPSGSMAPGVVGPQNMIPPTTGAVGAPAPNVLPSPAPSPSPSPGPSSLAMNPQHPSPALTPVGVPPLPQAPSSSNSSSSSSGPAPDSLFQRQNSSTDDLLSSSPESQHGGTKDTANVLLPTKADPQEDGQRRKKTEGVRLIEGDPYQAPERVSWLCAQLERFRATVQSLEHPTGEGGLSKLDARWKDLQDQQEKDARQLSIAIARCYTMKNRHQDVMPYDRNRVVLRSGKDDYINASFIEDLSPYCPRLIATQAPLTGTAADFWLMVYEQKVSLVVMLVSEQELEKQKVLHYFPSERGQQLSQGPITLTLTTQKTTPTHVERMISLQYRDQSLKRTVIHLQFTSWPELGLPDSKSNLIRFIQEVHGHYLHQRPLHTPIVVHCSSGVGRTGALCLLYAALQEVEAGNGIPDLTLLVRKMRQQRKNMLQEKLHLKFCYEAVLKHAEQVLQRHGVATGPCSKTVNNATIKPYSRQECQDIVLGGDLPISSIQATIAKLSIRPQSASDSESSLDLGPSAEPDLSLQEAPESGANDPPQDPFSSEPQPSSFSPPPSISSSSSSSPAKDQSPSPPANQGNGFVEPSSQSPTSNHHATSALDPPGTASPPLPPTSTLSSLDLLASLTPEAFTLDAACRGKQRINKQSFLQPQEGQGLQGPPQGDDPLSSLDPLWTLNKT</sequence>
<dbReference type="PRINTS" id="PR00700">
    <property type="entry name" value="PRTYPHPHTASE"/>
</dbReference>
<feature type="region of interest" description="Disordered" evidence="27">
    <location>
        <begin position="1977"/>
        <end position="2012"/>
    </location>
</feature>
<reference evidence="31 32" key="1">
    <citation type="submission" date="2024-09" db="EMBL/GenBank/DDBJ databases">
        <title>A chromosome-level genome assembly of Gray's grenadier anchovy, Coilia grayii.</title>
        <authorList>
            <person name="Fu Z."/>
        </authorList>
    </citation>
    <scope>NUCLEOTIDE SEQUENCE [LARGE SCALE GENOMIC DNA]</scope>
    <source>
        <strain evidence="31">G4</strain>
        <tissue evidence="31">Muscle</tissue>
    </source>
</reference>
<keyword evidence="12" id="KW-0967">Endosome</keyword>
<feature type="region of interest" description="Disordered" evidence="27">
    <location>
        <begin position="709"/>
        <end position="735"/>
    </location>
</feature>
<dbReference type="InterPro" id="IPR016130">
    <property type="entry name" value="Tyr_Pase_AS"/>
</dbReference>
<feature type="compositionally biased region" description="Pro residues" evidence="27">
    <location>
        <begin position="961"/>
        <end position="971"/>
    </location>
</feature>
<feature type="region of interest" description="Disordered" evidence="27">
    <location>
        <begin position="1299"/>
        <end position="1482"/>
    </location>
</feature>
<comment type="function">
    <text evidence="24">Plays a role in sorting of endocytic ubiquitinated cargos into multivesicular bodies (MVBs) via its interaction with the ESCRT-I complex (endosomal sorting complex required for transport I), and possibly also other ESCRT complexes. May act as a negative regulator of Ras-mediated mitogenic activity. Plays a role in ciliogenesis.</text>
</comment>
<dbReference type="PROSITE" id="PS50055">
    <property type="entry name" value="TYR_PHOSPHATASE_PTP"/>
    <property type="match status" value="1"/>
</dbReference>
<evidence type="ECO:0000256" key="26">
    <source>
        <dbReference type="SAM" id="Coils"/>
    </source>
</evidence>
<evidence type="ECO:0000256" key="9">
    <source>
        <dbReference type="ARBA" id="ARBA00022490"/>
    </source>
</evidence>
<name>A0ABD1JBW0_9TELE</name>
<evidence type="ECO:0000256" key="24">
    <source>
        <dbReference type="ARBA" id="ARBA00055066"/>
    </source>
</evidence>
<keyword evidence="8" id="KW-0488">Methylation</keyword>
<evidence type="ECO:0000259" key="30">
    <source>
        <dbReference type="PROSITE" id="PS51180"/>
    </source>
</evidence>
<feature type="compositionally biased region" description="Pro residues" evidence="27">
    <location>
        <begin position="1303"/>
        <end position="1337"/>
    </location>
</feature>
<evidence type="ECO:0000256" key="6">
    <source>
        <dbReference type="ARBA" id="ARBA00013064"/>
    </source>
</evidence>
<feature type="compositionally biased region" description="Polar residues" evidence="27">
    <location>
        <begin position="1838"/>
        <end position="1848"/>
    </location>
</feature>
<keyword evidence="10" id="KW-0597">Phosphoprotein</keyword>
<evidence type="ECO:0000256" key="10">
    <source>
        <dbReference type="ARBA" id="ARBA00022553"/>
    </source>
</evidence>
<evidence type="ECO:0000256" key="11">
    <source>
        <dbReference type="ARBA" id="ARBA00022737"/>
    </source>
</evidence>
<protein>
    <recommendedName>
        <fullName evidence="25">Tyrosine-protein phosphatase non-receptor type 23</fullName>
        <ecNumber evidence="6">3.1.3.48</ecNumber>
    </recommendedName>
</protein>
<dbReference type="InterPro" id="IPR029021">
    <property type="entry name" value="Prot-tyrosine_phosphatase-like"/>
</dbReference>
<evidence type="ECO:0000256" key="18">
    <source>
        <dbReference type="ARBA" id="ARBA00023054"/>
    </source>
</evidence>
<dbReference type="PROSITE" id="PS50056">
    <property type="entry name" value="TYR_PHOSPHATASE_2"/>
    <property type="match status" value="1"/>
</dbReference>
<keyword evidence="19" id="KW-0969">Cilium</keyword>
<feature type="compositionally biased region" description="Low complexity" evidence="27">
    <location>
        <begin position="824"/>
        <end position="835"/>
    </location>
</feature>
<dbReference type="Gene3D" id="1.20.120.560">
    <property type="entry name" value="alix/aip1 in complex with the ypdl late domain"/>
    <property type="match status" value="1"/>
</dbReference>
<feature type="coiled-coil region" evidence="26">
    <location>
        <begin position="554"/>
        <end position="581"/>
    </location>
</feature>
<dbReference type="PANTHER" id="PTHR23030">
    <property type="entry name" value="PCD6 INTERACTING PROTEIN-RELATED"/>
    <property type="match status" value="1"/>
</dbReference>
<dbReference type="SMART" id="SM00945">
    <property type="entry name" value="ProQ"/>
    <property type="match status" value="1"/>
</dbReference>
<evidence type="ECO:0000256" key="16">
    <source>
        <dbReference type="ARBA" id="ARBA00022912"/>
    </source>
</evidence>
<feature type="compositionally biased region" description="Low complexity" evidence="27">
    <location>
        <begin position="1892"/>
        <end position="1905"/>
    </location>
</feature>
<evidence type="ECO:0000256" key="7">
    <source>
        <dbReference type="ARBA" id="ARBA00022448"/>
    </source>
</evidence>
<evidence type="ECO:0000256" key="25">
    <source>
        <dbReference type="ARBA" id="ARBA00072472"/>
    </source>
</evidence>
<feature type="compositionally biased region" description="Pro residues" evidence="27">
    <location>
        <begin position="1088"/>
        <end position="1098"/>
    </location>
</feature>
<dbReference type="Proteomes" id="UP001591681">
    <property type="component" value="Unassembled WGS sequence"/>
</dbReference>
<keyword evidence="13" id="KW-0970">Cilium biogenesis/degradation</keyword>
<dbReference type="Pfam" id="PF13949">
    <property type="entry name" value="ALIX_LYPXL_bnd"/>
    <property type="match status" value="1"/>
</dbReference>
<keyword evidence="18 26" id="KW-0175">Coiled coil</keyword>
<feature type="compositionally biased region" description="Low complexity" evidence="27">
    <location>
        <begin position="917"/>
        <end position="943"/>
    </location>
</feature>
<dbReference type="CDD" id="cd22541">
    <property type="entry name" value="SP5_N"/>
    <property type="match status" value="1"/>
</dbReference>
<feature type="domain" description="Tyrosine specific protein phosphatases" evidence="29">
    <location>
        <begin position="1695"/>
        <end position="1773"/>
    </location>
</feature>
<keyword evidence="9" id="KW-0963">Cytoplasm</keyword>
<evidence type="ECO:0000256" key="23">
    <source>
        <dbReference type="ARBA" id="ARBA00023329"/>
    </source>
</evidence>
<accession>A0ABD1JBW0</accession>
<dbReference type="Gene3D" id="1.20.140.50">
    <property type="entry name" value="alix/aip1 like domains"/>
    <property type="match status" value="1"/>
</dbReference>
<evidence type="ECO:0000256" key="20">
    <source>
        <dbReference type="ARBA" id="ARBA00023212"/>
    </source>
</evidence>
<feature type="compositionally biased region" description="Low complexity" evidence="27">
    <location>
        <begin position="1338"/>
        <end position="1349"/>
    </location>
</feature>
<dbReference type="EC" id="3.1.3.48" evidence="6"/>
<dbReference type="CDD" id="cd09239">
    <property type="entry name" value="BRO1_HD-PTP_like"/>
    <property type="match status" value="1"/>
</dbReference>
<evidence type="ECO:0000256" key="1">
    <source>
        <dbReference type="ARBA" id="ARBA00004120"/>
    </source>
</evidence>
<evidence type="ECO:0000256" key="21">
    <source>
        <dbReference type="ARBA" id="ARBA00023242"/>
    </source>
</evidence>
<dbReference type="Pfam" id="PF00102">
    <property type="entry name" value="Y_phosphatase"/>
    <property type="match status" value="1"/>
</dbReference>
<keyword evidence="32" id="KW-1185">Reference proteome</keyword>
<dbReference type="GO" id="GO:0004725">
    <property type="term" value="F:protein tyrosine phosphatase activity"/>
    <property type="evidence" value="ECO:0007669"/>
    <property type="project" value="UniProtKB-EC"/>
</dbReference>
<dbReference type="InterPro" id="IPR016103">
    <property type="entry name" value="ProQ/FinO"/>
</dbReference>
<feature type="compositionally biased region" description="Pro residues" evidence="27">
    <location>
        <begin position="864"/>
        <end position="882"/>
    </location>
</feature>
<evidence type="ECO:0000256" key="15">
    <source>
        <dbReference type="ARBA" id="ARBA00022803"/>
    </source>
</evidence>
<feature type="compositionally biased region" description="Polar residues" evidence="27">
    <location>
        <begin position="1074"/>
        <end position="1086"/>
    </location>
</feature>
<feature type="compositionally biased region" description="Polar residues" evidence="27">
    <location>
        <begin position="1910"/>
        <end position="1930"/>
    </location>
</feature>
<feature type="compositionally biased region" description="Pro residues" evidence="27">
    <location>
        <begin position="902"/>
        <end position="916"/>
    </location>
</feature>
<evidence type="ECO:0000256" key="19">
    <source>
        <dbReference type="ARBA" id="ARBA00023069"/>
    </source>
</evidence>
<feature type="compositionally biased region" description="Pro residues" evidence="27">
    <location>
        <begin position="836"/>
        <end position="856"/>
    </location>
</feature>
<evidence type="ECO:0000256" key="17">
    <source>
        <dbReference type="ARBA" id="ARBA00022927"/>
    </source>
</evidence>
<dbReference type="InterPro" id="IPR000387">
    <property type="entry name" value="Tyr_Pase_dom"/>
</dbReference>
<evidence type="ECO:0000259" key="29">
    <source>
        <dbReference type="PROSITE" id="PS50056"/>
    </source>
</evidence>
<feature type="compositionally biased region" description="Pro residues" evidence="27">
    <location>
        <begin position="1238"/>
        <end position="1255"/>
    </location>
</feature>
<keyword evidence="20" id="KW-0206">Cytoskeleton</keyword>
<keyword evidence="11" id="KW-0677">Repeat</keyword>
<evidence type="ECO:0000256" key="2">
    <source>
        <dbReference type="ARBA" id="ARBA00004123"/>
    </source>
</evidence>
<feature type="compositionally biased region" description="Low complexity" evidence="27">
    <location>
        <begin position="1410"/>
        <end position="1427"/>
    </location>
</feature>
<feature type="region of interest" description="Disordered" evidence="27">
    <location>
        <begin position="467"/>
        <end position="488"/>
    </location>
</feature>
<dbReference type="PROSITE" id="PS51180">
    <property type="entry name" value="BRO1"/>
    <property type="match status" value="1"/>
</dbReference>
<dbReference type="InterPro" id="IPR000242">
    <property type="entry name" value="PTP_cat"/>
</dbReference>
<evidence type="ECO:0000256" key="14">
    <source>
        <dbReference type="ARBA" id="ARBA00022801"/>
    </source>
</evidence>
<keyword evidence="7" id="KW-0813">Transport</keyword>
<evidence type="ECO:0000313" key="31">
    <source>
        <dbReference type="EMBL" id="KAL2084671.1"/>
    </source>
</evidence>
<feature type="compositionally biased region" description="Low complexity" evidence="27">
    <location>
        <begin position="981"/>
        <end position="1010"/>
    </location>
</feature>
<keyword evidence="16" id="KW-0904">Protein phosphatase</keyword>
<feature type="region of interest" description="Disordered" evidence="27">
    <location>
        <begin position="1838"/>
        <end position="1952"/>
    </location>
</feature>
<keyword evidence="14" id="KW-0378">Hydrolase</keyword>
<feature type="compositionally biased region" description="Low complexity" evidence="27">
    <location>
        <begin position="1982"/>
        <end position="2000"/>
    </location>
</feature>
<evidence type="ECO:0000256" key="27">
    <source>
        <dbReference type="SAM" id="MobiDB-lite"/>
    </source>
</evidence>
<dbReference type="GO" id="GO:0005634">
    <property type="term" value="C:nucleus"/>
    <property type="evidence" value="ECO:0007669"/>
    <property type="project" value="UniProtKB-SubCell"/>
</dbReference>
<dbReference type="Pfam" id="PF03097">
    <property type="entry name" value="BRO1"/>
    <property type="match status" value="1"/>
</dbReference>
<feature type="compositionally biased region" description="Low complexity" evidence="27">
    <location>
        <begin position="951"/>
        <end position="960"/>
    </location>
</feature>
<feature type="domain" description="Tyrosine-protein phosphatase" evidence="28">
    <location>
        <begin position="1521"/>
        <end position="1782"/>
    </location>
</feature>
<evidence type="ECO:0000256" key="4">
    <source>
        <dbReference type="ARBA" id="ARBA00004541"/>
    </source>
</evidence>
<comment type="caution">
    <text evidence="31">The sequence shown here is derived from an EMBL/GenBank/DDBJ whole genome shotgun (WGS) entry which is preliminary data.</text>
</comment>
<dbReference type="InterPro" id="IPR038499">
    <property type="entry name" value="BRO1_sf"/>
</dbReference>
<feature type="compositionally biased region" description="Pro residues" evidence="27">
    <location>
        <begin position="1011"/>
        <end position="1028"/>
    </location>
</feature>
<keyword evidence="23" id="KW-0968">Cytoplasmic vesicle</keyword>
<evidence type="ECO:0000256" key="5">
    <source>
        <dbReference type="ARBA" id="ARBA00009649"/>
    </source>
</evidence>
<dbReference type="EMBL" id="JBHFQA010000017">
    <property type="protein sequence ID" value="KAL2084671.1"/>
    <property type="molecule type" value="Genomic_DNA"/>
</dbReference>
<dbReference type="CDD" id="cd14539">
    <property type="entry name" value="PTP-N23"/>
    <property type="match status" value="1"/>
</dbReference>
<dbReference type="PROSITE" id="PS00383">
    <property type="entry name" value="TYR_PHOSPHATASE_1"/>
    <property type="match status" value="1"/>
</dbReference>
<feature type="region of interest" description="Disordered" evidence="27">
    <location>
        <begin position="806"/>
        <end position="1098"/>
    </location>
</feature>
<evidence type="ECO:0000256" key="3">
    <source>
        <dbReference type="ARBA" id="ARBA00004177"/>
    </source>
</evidence>
<dbReference type="GO" id="GO:0030030">
    <property type="term" value="P:cell projection organization"/>
    <property type="evidence" value="ECO:0007669"/>
    <property type="project" value="UniProtKB-KW"/>
</dbReference>
<feature type="compositionally biased region" description="Polar residues" evidence="27">
    <location>
        <begin position="1429"/>
        <end position="1449"/>
    </location>
</feature>
<keyword evidence="22" id="KW-0966">Cell projection</keyword>
<evidence type="ECO:0000256" key="22">
    <source>
        <dbReference type="ARBA" id="ARBA00023273"/>
    </source>
</evidence>
<dbReference type="InterPro" id="IPR025304">
    <property type="entry name" value="ALIX_V_dom"/>
</dbReference>
<organism evidence="31 32">
    <name type="scientific">Coilia grayii</name>
    <name type="common">Gray's grenadier anchovy</name>
    <dbReference type="NCBI Taxonomy" id="363190"/>
    <lineage>
        <taxon>Eukaryota</taxon>
        <taxon>Metazoa</taxon>
        <taxon>Chordata</taxon>
        <taxon>Craniata</taxon>
        <taxon>Vertebrata</taxon>
        <taxon>Euteleostomi</taxon>
        <taxon>Actinopterygii</taxon>
        <taxon>Neopterygii</taxon>
        <taxon>Teleostei</taxon>
        <taxon>Clupei</taxon>
        <taxon>Clupeiformes</taxon>
        <taxon>Clupeoidei</taxon>
        <taxon>Engraulidae</taxon>
        <taxon>Coilinae</taxon>
        <taxon>Coilia</taxon>
    </lineage>
</organism>
<feature type="compositionally biased region" description="Pro residues" evidence="27">
    <location>
        <begin position="1037"/>
        <end position="1051"/>
    </location>
</feature>
<dbReference type="Gene3D" id="3.90.190.10">
    <property type="entry name" value="Protein tyrosine phosphatase superfamily"/>
    <property type="match status" value="1"/>
</dbReference>
<evidence type="ECO:0000256" key="8">
    <source>
        <dbReference type="ARBA" id="ARBA00022481"/>
    </source>
</evidence>
<feature type="compositionally biased region" description="Low complexity" evidence="27">
    <location>
        <begin position="1358"/>
        <end position="1369"/>
    </location>
</feature>
<dbReference type="SMART" id="SM01041">
    <property type="entry name" value="BRO1"/>
    <property type="match status" value="1"/>
</dbReference>
<dbReference type="SMART" id="SM00404">
    <property type="entry name" value="PTPc_motif"/>
    <property type="match status" value="1"/>
</dbReference>
<feature type="region of interest" description="Disordered" evidence="27">
    <location>
        <begin position="1146"/>
        <end position="1270"/>
    </location>
</feature>
<comment type="subcellular location">
    <subcellularLocation>
        <location evidence="1">Cytoplasm</location>
        <location evidence="1">Cytoskeleton</location>
        <location evidence="1">Cilium basal body</location>
    </subcellularLocation>
    <subcellularLocation>
        <location evidence="4">Cytoplasmic vesicle</location>
    </subcellularLocation>
    <subcellularLocation>
        <location evidence="3">Endosome</location>
    </subcellularLocation>
    <subcellularLocation>
        <location evidence="2">Nucleus</location>
    </subcellularLocation>
</comment>
<feature type="compositionally biased region" description="Low complexity" evidence="27">
    <location>
        <begin position="1146"/>
        <end position="1156"/>
    </location>
</feature>
<comment type="similarity">
    <text evidence="5">Belongs to the protein-tyrosine phosphatase family. Non-receptor class subfamily.</text>
</comment>
<feature type="compositionally biased region" description="Basic and acidic residues" evidence="27">
    <location>
        <begin position="1464"/>
        <end position="1482"/>
    </location>
</feature>
<dbReference type="Gene3D" id="1.25.40.280">
    <property type="entry name" value="alix/aip1 like domains"/>
    <property type="match status" value="1"/>
</dbReference>
<dbReference type="InterPro" id="IPR003595">
    <property type="entry name" value="Tyr_Pase_cat"/>
</dbReference>
<feature type="compositionally biased region" description="Pro residues" evidence="27">
    <location>
        <begin position="1160"/>
        <end position="1176"/>
    </location>
</feature>
<feature type="compositionally biased region" description="Polar residues" evidence="27">
    <location>
        <begin position="887"/>
        <end position="900"/>
    </location>
</feature>
<dbReference type="SUPFAM" id="SSF52799">
    <property type="entry name" value="(Phosphotyrosine protein) phosphatases II"/>
    <property type="match status" value="1"/>
</dbReference>
<proteinExistence type="inferred from homology"/>
<evidence type="ECO:0000256" key="13">
    <source>
        <dbReference type="ARBA" id="ARBA00022794"/>
    </source>
</evidence>
<dbReference type="InterPro" id="IPR004328">
    <property type="entry name" value="BRO1_dom"/>
</dbReference>
<dbReference type="GO" id="GO:0015031">
    <property type="term" value="P:protein transport"/>
    <property type="evidence" value="ECO:0007669"/>
    <property type="project" value="UniProtKB-KW"/>
</dbReference>
<dbReference type="CDD" id="cd09234">
    <property type="entry name" value="V_HD-PTP_like"/>
    <property type="match status" value="1"/>
</dbReference>